<dbReference type="InterPro" id="IPR007371">
    <property type="entry name" value="TPK_catalytic"/>
</dbReference>
<organism evidence="7 8">
    <name type="scientific">Sporosarcina saromensis</name>
    <dbReference type="NCBI Taxonomy" id="359365"/>
    <lineage>
        <taxon>Bacteria</taxon>
        <taxon>Bacillati</taxon>
        <taxon>Bacillota</taxon>
        <taxon>Bacilli</taxon>
        <taxon>Bacillales</taxon>
        <taxon>Caryophanaceae</taxon>
        <taxon>Sporosarcina</taxon>
    </lineage>
</organism>
<dbReference type="Gene3D" id="3.40.50.10240">
    <property type="entry name" value="Thiamin pyrophosphokinase, catalytic domain"/>
    <property type="match status" value="1"/>
</dbReference>
<dbReference type="PANTHER" id="PTHR41299">
    <property type="entry name" value="THIAMINE PYROPHOSPHOKINASE"/>
    <property type="match status" value="1"/>
</dbReference>
<dbReference type="InterPro" id="IPR007373">
    <property type="entry name" value="Thiamin_PyroPKinase_B1-bd"/>
</dbReference>
<dbReference type="Pfam" id="PF04263">
    <property type="entry name" value="TPK_catalytic"/>
    <property type="match status" value="1"/>
</dbReference>
<dbReference type="PANTHER" id="PTHR41299:SF1">
    <property type="entry name" value="THIAMINE PYROPHOSPHOKINASE"/>
    <property type="match status" value="1"/>
</dbReference>
<dbReference type="GO" id="GO:0004788">
    <property type="term" value="F:thiamine diphosphokinase activity"/>
    <property type="evidence" value="ECO:0007669"/>
    <property type="project" value="UniProtKB-EC"/>
</dbReference>
<keyword evidence="1 7" id="KW-0808">Transferase</keyword>
<dbReference type="SUPFAM" id="SSF63862">
    <property type="entry name" value="Thiamin pyrophosphokinase, substrate-binding domain"/>
    <property type="match status" value="1"/>
</dbReference>
<dbReference type="Pfam" id="PF04265">
    <property type="entry name" value="TPK_B1_binding"/>
    <property type="match status" value="1"/>
</dbReference>
<keyword evidence="4" id="KW-0067">ATP-binding</keyword>
<evidence type="ECO:0000313" key="8">
    <source>
        <dbReference type="Proteomes" id="UP001282284"/>
    </source>
</evidence>
<evidence type="ECO:0000256" key="3">
    <source>
        <dbReference type="ARBA" id="ARBA00022777"/>
    </source>
</evidence>
<feature type="domain" description="Thiamin pyrophosphokinase thiamin-binding" evidence="6">
    <location>
        <begin position="144"/>
        <end position="210"/>
    </location>
</feature>
<dbReference type="Proteomes" id="UP001282284">
    <property type="component" value="Unassembled WGS sequence"/>
</dbReference>
<dbReference type="SMART" id="SM00983">
    <property type="entry name" value="TPK_B1_binding"/>
    <property type="match status" value="1"/>
</dbReference>
<keyword evidence="2" id="KW-0547">Nucleotide-binding</keyword>
<evidence type="ECO:0000256" key="1">
    <source>
        <dbReference type="ARBA" id="ARBA00022679"/>
    </source>
</evidence>
<dbReference type="InterPro" id="IPR006282">
    <property type="entry name" value="Thi_PPkinase"/>
</dbReference>
<reference evidence="7 8" key="1">
    <citation type="submission" date="2023-06" db="EMBL/GenBank/DDBJ databases">
        <title>Sporosarcina sp. nov., isolated from Korean traditional fermented seafood 'Jeotgal'.</title>
        <authorList>
            <person name="Yang A.I."/>
            <person name="Shin N.-R."/>
        </authorList>
    </citation>
    <scope>NUCLEOTIDE SEQUENCE [LARGE SCALE GENOMIC DNA]</scope>
    <source>
        <strain evidence="7 8">KCTC13119</strain>
    </source>
</reference>
<keyword evidence="8" id="KW-1185">Reference proteome</keyword>
<evidence type="ECO:0000259" key="6">
    <source>
        <dbReference type="SMART" id="SM00983"/>
    </source>
</evidence>
<dbReference type="CDD" id="cd07995">
    <property type="entry name" value="TPK"/>
    <property type="match status" value="1"/>
</dbReference>
<dbReference type="EC" id="2.7.6.2" evidence="5"/>
<comment type="caution">
    <text evidence="7">The sequence shown here is derived from an EMBL/GenBank/DDBJ whole genome shotgun (WGS) entry which is preliminary data.</text>
</comment>
<dbReference type="InterPro" id="IPR036759">
    <property type="entry name" value="TPK_catalytic_sf"/>
</dbReference>
<dbReference type="SUPFAM" id="SSF63999">
    <property type="entry name" value="Thiamin pyrophosphokinase, catalytic domain"/>
    <property type="match status" value="1"/>
</dbReference>
<dbReference type="RefSeq" id="WP_317941702.1">
    <property type="nucleotide sequence ID" value="NZ_JAUBDI010000001.1"/>
</dbReference>
<evidence type="ECO:0000256" key="5">
    <source>
        <dbReference type="NCBIfam" id="TIGR01378"/>
    </source>
</evidence>
<evidence type="ECO:0000256" key="2">
    <source>
        <dbReference type="ARBA" id="ARBA00022741"/>
    </source>
</evidence>
<sequence>MKRVVVCAGGPREELPDFQQFARAETIFIGVDRGALQLVRNGIIPIEAVGDFDSVNAEEFQEIATVVEQVGTFQAEKDETDTELAVERAIAYAPEEIVLIGVTGGRLDHFESAMHLMYRMQQQNEGIRFSVRNRVNELSFYRPGVHRVKRKDELPYMSFFSYGRTVEGLTLTGFKYETVNATLEMGMTRFTSNEPIAEVCTISFRQGICLMVRSSDS</sequence>
<protein>
    <recommendedName>
        <fullName evidence="5">Thiamine diphosphokinase</fullName>
        <ecNumber evidence="5">2.7.6.2</ecNumber>
    </recommendedName>
</protein>
<dbReference type="InterPro" id="IPR036371">
    <property type="entry name" value="TPK_B1-bd_sf"/>
</dbReference>
<accession>A0ABU4G4C8</accession>
<proteinExistence type="predicted"/>
<keyword evidence="3" id="KW-0418">Kinase</keyword>
<dbReference type="EMBL" id="JAUBDI010000001">
    <property type="protein sequence ID" value="MDW0111825.1"/>
    <property type="molecule type" value="Genomic_DNA"/>
</dbReference>
<evidence type="ECO:0000256" key="4">
    <source>
        <dbReference type="ARBA" id="ARBA00022840"/>
    </source>
</evidence>
<dbReference type="InterPro" id="IPR053149">
    <property type="entry name" value="TPK"/>
</dbReference>
<evidence type="ECO:0000313" key="7">
    <source>
        <dbReference type="EMBL" id="MDW0111825.1"/>
    </source>
</evidence>
<gene>
    <name evidence="7" type="ORF">QT711_01415</name>
</gene>
<dbReference type="NCBIfam" id="TIGR01378">
    <property type="entry name" value="thi_PPkinase"/>
    <property type="match status" value="1"/>
</dbReference>
<name>A0ABU4G4C8_9BACL</name>